<proteinExistence type="predicted"/>
<keyword evidence="2" id="KW-1185">Reference proteome</keyword>
<evidence type="ECO:0000313" key="1">
    <source>
        <dbReference type="EMBL" id="KAG8081462.1"/>
    </source>
</evidence>
<evidence type="ECO:0000313" key="2">
    <source>
        <dbReference type="Proteomes" id="UP000729402"/>
    </source>
</evidence>
<dbReference type="Proteomes" id="UP000729402">
    <property type="component" value="Unassembled WGS sequence"/>
</dbReference>
<gene>
    <name evidence="1" type="ORF">GUJ93_ZPchr0007g4402</name>
</gene>
<reference evidence="1" key="1">
    <citation type="journal article" date="2021" name="bioRxiv">
        <title>Whole Genome Assembly and Annotation of Northern Wild Rice, Zizania palustris L., Supports a Whole Genome Duplication in the Zizania Genus.</title>
        <authorList>
            <person name="Haas M."/>
            <person name="Kono T."/>
            <person name="Macchietto M."/>
            <person name="Millas R."/>
            <person name="McGilp L."/>
            <person name="Shao M."/>
            <person name="Duquette J."/>
            <person name="Hirsch C.N."/>
            <person name="Kimball J."/>
        </authorList>
    </citation>
    <scope>NUCLEOTIDE SEQUENCE</scope>
    <source>
        <tissue evidence="1">Fresh leaf tissue</tissue>
    </source>
</reference>
<protein>
    <submittedName>
        <fullName evidence="1">Uncharacterized protein</fullName>
    </submittedName>
</protein>
<sequence>MHVAASRACNTREQPPSFSIKKEHMACLVAGMWLQMQPCCAALQRYSWAGGQARVSAKTLQAARRGHKRSGEKDILLSIEKGLSFAGRTEKMNK</sequence>
<dbReference type="AlphaFoldDB" id="A0A8J5T772"/>
<reference evidence="1" key="2">
    <citation type="submission" date="2021-02" db="EMBL/GenBank/DDBJ databases">
        <authorList>
            <person name="Kimball J.A."/>
            <person name="Haas M.W."/>
            <person name="Macchietto M."/>
            <person name="Kono T."/>
            <person name="Duquette J."/>
            <person name="Shao M."/>
        </authorList>
    </citation>
    <scope>NUCLEOTIDE SEQUENCE</scope>
    <source>
        <tissue evidence="1">Fresh leaf tissue</tissue>
    </source>
</reference>
<organism evidence="1 2">
    <name type="scientific">Zizania palustris</name>
    <name type="common">Northern wild rice</name>
    <dbReference type="NCBI Taxonomy" id="103762"/>
    <lineage>
        <taxon>Eukaryota</taxon>
        <taxon>Viridiplantae</taxon>
        <taxon>Streptophyta</taxon>
        <taxon>Embryophyta</taxon>
        <taxon>Tracheophyta</taxon>
        <taxon>Spermatophyta</taxon>
        <taxon>Magnoliopsida</taxon>
        <taxon>Liliopsida</taxon>
        <taxon>Poales</taxon>
        <taxon>Poaceae</taxon>
        <taxon>BOP clade</taxon>
        <taxon>Oryzoideae</taxon>
        <taxon>Oryzeae</taxon>
        <taxon>Zizaniinae</taxon>
        <taxon>Zizania</taxon>
    </lineage>
</organism>
<name>A0A8J5T772_ZIZPA</name>
<dbReference type="EMBL" id="JAAALK010000282">
    <property type="protein sequence ID" value="KAG8081462.1"/>
    <property type="molecule type" value="Genomic_DNA"/>
</dbReference>
<accession>A0A8J5T772</accession>
<comment type="caution">
    <text evidence="1">The sequence shown here is derived from an EMBL/GenBank/DDBJ whole genome shotgun (WGS) entry which is preliminary data.</text>
</comment>